<dbReference type="SUPFAM" id="SSF47336">
    <property type="entry name" value="ACP-like"/>
    <property type="match status" value="1"/>
</dbReference>
<dbReference type="Gene3D" id="3.40.50.720">
    <property type="entry name" value="NAD(P)-binding Rossmann-like Domain"/>
    <property type="match status" value="1"/>
</dbReference>
<dbReference type="SMART" id="SM00826">
    <property type="entry name" value="PKS_DH"/>
    <property type="match status" value="1"/>
</dbReference>
<dbReference type="PROSITE" id="PS50075">
    <property type="entry name" value="CARRIER"/>
    <property type="match status" value="1"/>
</dbReference>
<evidence type="ECO:0000256" key="5">
    <source>
        <dbReference type="ARBA" id="ARBA00023194"/>
    </source>
</evidence>
<gene>
    <name evidence="13" type="ORF">CQW44_37370</name>
</gene>
<dbReference type="CDD" id="cd08956">
    <property type="entry name" value="KR_3_FAS_SDR_x"/>
    <property type="match status" value="1"/>
</dbReference>
<organism evidence="13 14">
    <name type="scientific">Streptomyces griseofuscus</name>
    <dbReference type="NCBI Taxonomy" id="146922"/>
    <lineage>
        <taxon>Bacteria</taxon>
        <taxon>Bacillati</taxon>
        <taxon>Actinomycetota</taxon>
        <taxon>Actinomycetes</taxon>
        <taxon>Kitasatosporales</taxon>
        <taxon>Streptomycetaceae</taxon>
        <taxon>Streptomyces</taxon>
    </lineage>
</organism>
<dbReference type="Pfam" id="PF22953">
    <property type="entry name" value="SpnB_Rossmann"/>
    <property type="match status" value="1"/>
</dbReference>
<keyword evidence="5" id="KW-0045">Antibiotic biosynthesis</keyword>
<dbReference type="SMART" id="SM00823">
    <property type="entry name" value="PKS_PP"/>
    <property type="match status" value="1"/>
</dbReference>
<dbReference type="InterPro" id="IPR049552">
    <property type="entry name" value="PKS_DH_N"/>
</dbReference>
<evidence type="ECO:0000256" key="1">
    <source>
        <dbReference type="ARBA" id="ARBA00004792"/>
    </source>
</evidence>
<dbReference type="SUPFAM" id="SSF51735">
    <property type="entry name" value="NAD(P)-binding Rossmann-fold domains"/>
    <property type="match status" value="2"/>
</dbReference>
<dbReference type="InterPro" id="IPR050091">
    <property type="entry name" value="PKS_NRPS_Biosynth_Enz"/>
</dbReference>
<dbReference type="Pfam" id="PF02801">
    <property type="entry name" value="Ketoacyl-synt_C"/>
    <property type="match status" value="1"/>
</dbReference>
<dbReference type="EMBL" id="PDES01000025">
    <property type="protein sequence ID" value="RRQ77931.1"/>
    <property type="molecule type" value="Genomic_DNA"/>
</dbReference>
<dbReference type="InterPro" id="IPR016035">
    <property type="entry name" value="Acyl_Trfase/lysoPLipase"/>
</dbReference>
<evidence type="ECO:0000256" key="3">
    <source>
        <dbReference type="ARBA" id="ARBA00022553"/>
    </source>
</evidence>
<dbReference type="Pfam" id="PF00698">
    <property type="entry name" value="Acyl_transf_1"/>
    <property type="match status" value="1"/>
</dbReference>
<dbReference type="PANTHER" id="PTHR43775:SF51">
    <property type="entry name" value="INACTIVE PHENOLPHTHIOCEROL SYNTHESIS POLYKETIDE SYNTHASE TYPE I PKS1-RELATED"/>
    <property type="match status" value="1"/>
</dbReference>
<dbReference type="PROSITE" id="PS52019">
    <property type="entry name" value="PKS_MFAS_DH"/>
    <property type="match status" value="1"/>
</dbReference>
<evidence type="ECO:0000259" key="10">
    <source>
        <dbReference type="PROSITE" id="PS50075"/>
    </source>
</evidence>
<dbReference type="Pfam" id="PF08659">
    <property type="entry name" value="KR"/>
    <property type="match status" value="1"/>
</dbReference>
<dbReference type="Gene3D" id="1.10.1200.10">
    <property type="entry name" value="ACP-like"/>
    <property type="match status" value="1"/>
</dbReference>
<reference evidence="13 14" key="1">
    <citation type="submission" date="2017-10" db="EMBL/GenBank/DDBJ databases">
        <title>Draft genome of actinobacteria isolated from guarana (Paullinia cupana (Mart.) Ducke.</title>
        <authorList>
            <person name="Siqueira K.A."/>
            <person name="Liotti R.G."/>
            <person name="Mendes T.A."/>
            <person name="Soares M.A."/>
        </authorList>
    </citation>
    <scope>NUCLEOTIDE SEQUENCE [LARGE SCALE GENOMIC DNA]</scope>
    <source>
        <strain evidence="13 14">199</strain>
    </source>
</reference>
<keyword evidence="2" id="KW-0596">Phosphopantetheine</keyword>
<dbReference type="PROSITE" id="PS52004">
    <property type="entry name" value="KS3_2"/>
    <property type="match status" value="1"/>
</dbReference>
<evidence type="ECO:0000256" key="8">
    <source>
        <dbReference type="PROSITE-ProRule" id="PRU01363"/>
    </source>
</evidence>
<dbReference type="Gene3D" id="3.40.47.10">
    <property type="match status" value="1"/>
</dbReference>
<keyword evidence="6" id="KW-0511">Multifunctional enzyme</keyword>
<dbReference type="InterPro" id="IPR006162">
    <property type="entry name" value="Ppantetheine_attach_site"/>
</dbReference>
<feature type="active site" description="Proton acceptor; for dehydratase activity" evidence="8">
    <location>
        <position position="578"/>
    </location>
</feature>
<dbReference type="InterPro" id="IPR049900">
    <property type="entry name" value="PKS_mFAS_DH"/>
</dbReference>
<evidence type="ECO:0000256" key="7">
    <source>
        <dbReference type="ARBA" id="ARBA00023315"/>
    </source>
</evidence>
<evidence type="ECO:0000259" key="11">
    <source>
        <dbReference type="PROSITE" id="PS52004"/>
    </source>
</evidence>
<dbReference type="InterPro" id="IPR001227">
    <property type="entry name" value="Ac_transferase_dom_sf"/>
</dbReference>
<dbReference type="FunFam" id="3.40.366.10:FF:000002">
    <property type="entry name" value="Probable polyketide synthase 2"/>
    <property type="match status" value="1"/>
</dbReference>
<dbReference type="GO" id="GO:0017000">
    <property type="term" value="P:antibiotic biosynthetic process"/>
    <property type="evidence" value="ECO:0007669"/>
    <property type="project" value="UniProtKB-KW"/>
</dbReference>
<dbReference type="InterPro" id="IPR020807">
    <property type="entry name" value="PKS_DH"/>
</dbReference>
<name>A0A426RVW8_9ACTN</name>
<evidence type="ECO:0000259" key="12">
    <source>
        <dbReference type="PROSITE" id="PS52019"/>
    </source>
</evidence>
<comment type="caution">
    <text evidence="13">The sequence shown here is derived from an EMBL/GenBank/DDBJ whole genome shotgun (WGS) entry which is preliminary data.</text>
</comment>
<feature type="active site" description="Proton donor; for dehydratase activity" evidence="8">
    <location>
        <position position="744"/>
    </location>
</feature>
<dbReference type="InterPro" id="IPR036291">
    <property type="entry name" value="NAD(P)-bd_dom_sf"/>
</dbReference>
<feature type="domain" description="Carrier" evidence="10">
    <location>
        <begin position="1301"/>
        <end position="1376"/>
    </location>
</feature>
<protein>
    <submittedName>
        <fullName evidence="13">Polyketide synthase</fullName>
    </submittedName>
</protein>
<dbReference type="InterPro" id="IPR036736">
    <property type="entry name" value="ACP-like_sf"/>
</dbReference>
<feature type="non-terminal residue" evidence="13">
    <location>
        <position position="1"/>
    </location>
</feature>
<dbReference type="InterPro" id="IPR009081">
    <property type="entry name" value="PP-bd_ACP"/>
</dbReference>
<accession>A0A426RVW8</accession>
<dbReference type="Pfam" id="PF14765">
    <property type="entry name" value="PS-DH"/>
    <property type="match status" value="1"/>
</dbReference>
<dbReference type="PROSITE" id="PS00012">
    <property type="entry name" value="PHOSPHOPANTETHEINE"/>
    <property type="match status" value="1"/>
</dbReference>
<dbReference type="FunFam" id="1.10.1200.10:FF:000007">
    <property type="entry name" value="Probable polyketide synthase pks17"/>
    <property type="match status" value="1"/>
</dbReference>
<evidence type="ECO:0000313" key="14">
    <source>
        <dbReference type="Proteomes" id="UP000276379"/>
    </source>
</evidence>
<dbReference type="InterPro" id="IPR055123">
    <property type="entry name" value="SpnB-like_Rossmann"/>
</dbReference>
<dbReference type="InterPro" id="IPR057326">
    <property type="entry name" value="KR_dom"/>
</dbReference>
<dbReference type="InterPro" id="IPR013968">
    <property type="entry name" value="PKS_KR"/>
</dbReference>
<evidence type="ECO:0000256" key="4">
    <source>
        <dbReference type="ARBA" id="ARBA00022679"/>
    </source>
</evidence>
<evidence type="ECO:0000313" key="13">
    <source>
        <dbReference type="EMBL" id="RRQ77931.1"/>
    </source>
</evidence>
<dbReference type="InterPro" id="IPR049551">
    <property type="entry name" value="PKS_DH_C"/>
</dbReference>
<dbReference type="InterPro" id="IPR016036">
    <property type="entry name" value="Malonyl_transacylase_ACP-bd"/>
</dbReference>
<dbReference type="Pfam" id="PF16197">
    <property type="entry name" value="KAsynt_C_assoc"/>
    <property type="match status" value="1"/>
</dbReference>
<dbReference type="SMART" id="SM00822">
    <property type="entry name" value="PKS_KR"/>
    <property type="match status" value="1"/>
</dbReference>
<dbReference type="Pfam" id="PF00550">
    <property type="entry name" value="PP-binding"/>
    <property type="match status" value="1"/>
</dbReference>
<keyword evidence="7" id="KW-0012">Acyltransferase</keyword>
<sequence length="1461" mass="152300">SEERPLWLGSLKSNIGHAQAAAGVGGVIKMVMAMRHGVLPQTLHVDEPTPHVDWSAGEVRLLTEAVEWPAHDGPRRAAVSSFGISGTNAHVIVEQTPDPSEPAPEPEPDTVVPLVLSAKSDTALRAQAERLLSLASTTDLRPADLAFSLATTRSAMEYRAAVVGGNRDELLDGLRAFTAGAASNRFVTGEPGGGGKVGFLFSGQGSQRFGMGRELYEAFPVFAASYDEVCAVLDAPVVVDSKELDQTGSTQPALFAVEVALFRLLESWGVRPDYVAGHSVGEIAAAHVAGVLSLEDAAKLVSARARLMQALPGGGAMVAVQATEDEVLPYLTDGVGIAAINGPQSVVVSGVEDSAIAIGEVFREQGRKTSRLKVSHAFHSPLMEPMLEEFGRAIEGLTFNEPRIPVVSNLTGRVAEPYTPSYWVRHVREAVRFADGVRTLHELGVTTFVEIGPGGVLSALAQGCVDDIVTVPAVRADRPEPQAVVTALAELHVHGVSPDWRAVFPGARRVDLPTYAFQYERFWLEAPEEFSGGAAAAGLGLGAAEHPLAGAAVALPGAGGFLVTGRLSFRTHPWLADHMVMGRVLLPGTALVELAVRAGDEAGCAQVEDLTLEAPLIVPDHGGVAVQVWVGPEEESGRRALSVHSRSDDAPADAPWVRHAVGYLTDELPDPPHGVDLGAWPPASAEPVDLSGFYEGLDGLGLSYGPAFRGLRSVWRAGDGVLAEVALPEDMEAHAFAVHPALLDAALHAIGAGGLVPVTDGPLLPFAWSEVGVRATGAAALRVKVSRTGTDAVSLIVADASGGLVATVGSLSLRPVSREQLLAAGDFGGRADDSLFGLAWQPVALVEGDAPLEVRVYPDLAALSAALPETEAETEREREVETETGSVSGTEPVTVVPCPETPGTPTADRVHALASEILALVQLWSARERAGRLVLVTRPGDLAHAAVWGLVRSAQSENPDRFVLAEAEDTDDVVRVLPAVLAAGEPQFAVRDGEVRVPRLVRTTGALGDAPDLAAGTVLVTGASGALGGLVARHLVSEHKVRRLLLASRRGADAPGAAELAAELTALGAEVTWAACDLADREAVAAMLDGPAGHALSAVVHTAGVLDDGVIGSVTPERMREVFRPKVDAVLNLHECTRDLGPAAFVVFSSVAGLIGSAGQAGYAAANSFLDAFSAHRRRAGLPATSLAWGVWEQSGAMTDGLAAADRARMARSGVLPLPTGEGLRLFDTALASDEAVLAPVRLDTGALRDGEAPPVLRALAPAPAGRRAVQAATSAGSSAAAHGPSLAERLAELPEGEGEKTVLDLVRAEVAAVLGHASDRTVRPEHAFQDLGFDSLTAVELRNRLNRTTGLRLPATLIFDHPTPALLARHVFTEVAGAAEPALVDSLLADLDNVEQELVTKLAASEARDRILAKLQEVLLIAGESGKTSDQEIPGPSGSDLESATDDEVFDLLGKEFGIS</sequence>
<dbReference type="Proteomes" id="UP000276379">
    <property type="component" value="Unassembled WGS sequence"/>
</dbReference>
<keyword evidence="14" id="KW-1185">Reference proteome</keyword>
<dbReference type="InterPro" id="IPR020806">
    <property type="entry name" value="PKS_PP-bd"/>
</dbReference>
<keyword evidence="3" id="KW-0597">Phosphoprotein</keyword>
<feature type="region of interest" description="Disordered" evidence="9">
    <location>
        <begin position="867"/>
        <end position="897"/>
    </location>
</feature>
<dbReference type="Gene3D" id="3.40.366.10">
    <property type="entry name" value="Malonyl-Coenzyme A Acyl Carrier Protein, domain 2"/>
    <property type="match status" value="1"/>
</dbReference>
<evidence type="ECO:0000256" key="2">
    <source>
        <dbReference type="ARBA" id="ARBA00022450"/>
    </source>
</evidence>
<feature type="region of interest" description="C-terminal hotdog fold" evidence="8">
    <location>
        <begin position="685"/>
        <end position="822"/>
    </location>
</feature>
<dbReference type="InterPro" id="IPR032821">
    <property type="entry name" value="PKS_assoc"/>
</dbReference>
<dbReference type="InterPro" id="IPR014031">
    <property type="entry name" value="Ketoacyl_synth_C"/>
</dbReference>
<dbReference type="GO" id="GO:0006633">
    <property type="term" value="P:fatty acid biosynthetic process"/>
    <property type="evidence" value="ECO:0007669"/>
    <property type="project" value="TreeGrafter"/>
</dbReference>
<dbReference type="InterPro" id="IPR042104">
    <property type="entry name" value="PKS_dehydratase_sf"/>
</dbReference>
<feature type="domain" description="Ketosynthase family 3 (KS3)" evidence="11">
    <location>
        <begin position="1"/>
        <end position="95"/>
    </location>
</feature>
<dbReference type="SMART" id="SM00827">
    <property type="entry name" value="PKS_AT"/>
    <property type="match status" value="1"/>
</dbReference>
<comment type="pathway">
    <text evidence="1">Antibiotic biosynthesis.</text>
</comment>
<feature type="domain" description="PKS/mFAS DH" evidence="12">
    <location>
        <begin position="546"/>
        <end position="822"/>
    </location>
</feature>
<dbReference type="SUPFAM" id="SSF53901">
    <property type="entry name" value="Thiolase-like"/>
    <property type="match status" value="1"/>
</dbReference>
<dbReference type="SMART" id="SM01294">
    <property type="entry name" value="PKS_PP_betabranch"/>
    <property type="match status" value="1"/>
</dbReference>
<dbReference type="Gene3D" id="3.10.129.110">
    <property type="entry name" value="Polyketide synthase dehydratase"/>
    <property type="match status" value="1"/>
</dbReference>
<proteinExistence type="predicted"/>
<dbReference type="PANTHER" id="PTHR43775">
    <property type="entry name" value="FATTY ACID SYNTHASE"/>
    <property type="match status" value="1"/>
</dbReference>
<evidence type="ECO:0000256" key="6">
    <source>
        <dbReference type="ARBA" id="ARBA00023268"/>
    </source>
</evidence>
<feature type="region of interest" description="Disordered" evidence="9">
    <location>
        <begin position="1427"/>
        <end position="1447"/>
    </location>
</feature>
<dbReference type="InterPro" id="IPR014043">
    <property type="entry name" value="Acyl_transferase_dom"/>
</dbReference>
<feature type="region of interest" description="N-terminal hotdog fold" evidence="8">
    <location>
        <begin position="546"/>
        <end position="671"/>
    </location>
</feature>
<dbReference type="GO" id="GO:0004312">
    <property type="term" value="F:fatty acid synthase activity"/>
    <property type="evidence" value="ECO:0007669"/>
    <property type="project" value="TreeGrafter"/>
</dbReference>
<dbReference type="Gene3D" id="3.30.70.3290">
    <property type="match status" value="1"/>
</dbReference>
<evidence type="ECO:0000256" key="9">
    <source>
        <dbReference type="SAM" id="MobiDB-lite"/>
    </source>
</evidence>
<dbReference type="InterPro" id="IPR016039">
    <property type="entry name" value="Thiolase-like"/>
</dbReference>
<dbReference type="InterPro" id="IPR020841">
    <property type="entry name" value="PKS_Beta-ketoAc_synthase_dom"/>
</dbReference>
<dbReference type="GO" id="GO:0031177">
    <property type="term" value="F:phosphopantetheine binding"/>
    <property type="evidence" value="ECO:0007669"/>
    <property type="project" value="InterPro"/>
</dbReference>
<dbReference type="SUPFAM" id="SSF52151">
    <property type="entry name" value="FabD/lysophospholipase-like"/>
    <property type="match status" value="1"/>
</dbReference>
<dbReference type="SUPFAM" id="SSF55048">
    <property type="entry name" value="Probable ACP-binding domain of malonyl-CoA ACP transacylase"/>
    <property type="match status" value="1"/>
</dbReference>
<dbReference type="Pfam" id="PF21089">
    <property type="entry name" value="PKS_DH_N"/>
    <property type="match status" value="1"/>
</dbReference>
<keyword evidence="4" id="KW-0808">Transferase</keyword>